<proteinExistence type="predicted"/>
<reference evidence="3 4" key="1">
    <citation type="journal article" date="2018" name="PLoS Pathog.">
        <title>Evolution of structural diversity of trichothecenes, a family of toxins produced by plant pathogenic and entomopathogenic fungi.</title>
        <authorList>
            <person name="Proctor R.H."/>
            <person name="McCormick S.P."/>
            <person name="Kim H.S."/>
            <person name="Cardoza R.E."/>
            <person name="Stanley A.M."/>
            <person name="Lindo L."/>
            <person name="Kelly A."/>
            <person name="Brown D.W."/>
            <person name="Lee T."/>
            <person name="Vaughan M.M."/>
            <person name="Alexander N.J."/>
            <person name="Busman M."/>
            <person name="Gutierrez S."/>
        </authorList>
    </citation>
    <scope>NUCLEOTIDE SEQUENCE [LARGE SCALE GENOMIC DNA]</scope>
    <source>
        <strain evidence="3 4">NRRL 3299</strain>
    </source>
</reference>
<evidence type="ECO:0000313" key="4">
    <source>
        <dbReference type="Proteomes" id="UP000266152"/>
    </source>
</evidence>
<gene>
    <name evidence="3" type="ORF">FSPOR_11895</name>
</gene>
<comment type="caution">
    <text evidence="3">The sequence shown here is derived from an EMBL/GenBank/DDBJ whole genome shotgun (WGS) entry which is preliminary data.</text>
</comment>
<evidence type="ECO:0000256" key="2">
    <source>
        <dbReference type="SAM" id="MobiDB-lite"/>
    </source>
</evidence>
<feature type="region of interest" description="Disordered" evidence="2">
    <location>
        <begin position="132"/>
        <end position="156"/>
    </location>
</feature>
<organism evidence="3 4">
    <name type="scientific">Fusarium sporotrichioides</name>
    <dbReference type="NCBI Taxonomy" id="5514"/>
    <lineage>
        <taxon>Eukaryota</taxon>
        <taxon>Fungi</taxon>
        <taxon>Dikarya</taxon>
        <taxon>Ascomycota</taxon>
        <taxon>Pezizomycotina</taxon>
        <taxon>Sordariomycetes</taxon>
        <taxon>Hypocreomycetidae</taxon>
        <taxon>Hypocreales</taxon>
        <taxon>Nectriaceae</taxon>
        <taxon>Fusarium</taxon>
    </lineage>
</organism>
<keyword evidence="4" id="KW-1185">Reference proteome</keyword>
<feature type="coiled-coil region" evidence="1">
    <location>
        <begin position="262"/>
        <end position="310"/>
    </location>
</feature>
<dbReference type="Proteomes" id="UP000266152">
    <property type="component" value="Unassembled WGS sequence"/>
</dbReference>
<dbReference type="EMBL" id="PXOF01000299">
    <property type="protein sequence ID" value="RGP58394.1"/>
    <property type="molecule type" value="Genomic_DNA"/>
</dbReference>
<accession>A0A395RE40</accession>
<protein>
    <submittedName>
        <fullName evidence="3">Uncharacterized protein</fullName>
    </submittedName>
</protein>
<keyword evidence="1" id="KW-0175">Coiled coil</keyword>
<evidence type="ECO:0000256" key="1">
    <source>
        <dbReference type="SAM" id="Coils"/>
    </source>
</evidence>
<sequence>MSVADQVTIPEQYGALSDYIGGKLLRVHTTCGRWPHEFLGDKSPESFSKRFVDALLSVVTLCVKNDDFASLVRFVGELAGPATTADLDTARGLLSQKYSTESGQQVSAAGEEADDQERRYMAQTQSSNAKRKFPFVLAQDREKRNRGNATEERPSDDDVIEAAFKQLCERRLIAAQNVTLDERKALEINQSQQQLATQSHSEKQQIVTDTQGLVSTAEAKLRAIAAEEAKDKKWRQHLERGVADIAGRQYIDEAIEANATAMEKHNADREAVRLELDELQQSIRSARAEMADFQSELDKLRTEAVALQKVIDETPSAAKGHLVLKRLVELGPFSVVNLAELNNYRDRLAAHIIKVRRCQTARSYLMSVVELNMPEGSYLSGDQGLQDFGTLVNLLVIAELVKLSEGGIDEIRLEASIEREEQESGFIEAEEANVADLEDDIAVEDDNSAV</sequence>
<name>A0A395RE40_FUSSP</name>
<evidence type="ECO:0000313" key="3">
    <source>
        <dbReference type="EMBL" id="RGP58394.1"/>
    </source>
</evidence>
<feature type="compositionally biased region" description="Basic and acidic residues" evidence="2">
    <location>
        <begin position="139"/>
        <end position="153"/>
    </location>
</feature>
<dbReference type="AlphaFoldDB" id="A0A395RE40"/>